<dbReference type="Gene3D" id="3.40.50.10130">
    <property type="match status" value="1"/>
</dbReference>
<dbReference type="Gene3D" id="1.10.150.670">
    <property type="entry name" value="Crossover junction endonuclease EME1, DNA-binding domain"/>
    <property type="match status" value="1"/>
</dbReference>
<dbReference type="InterPro" id="IPR042530">
    <property type="entry name" value="EME1/EME2_C"/>
</dbReference>
<evidence type="ECO:0000256" key="6">
    <source>
        <dbReference type="ARBA" id="ARBA00023242"/>
    </source>
</evidence>
<dbReference type="GeneID" id="107110042"/>
<evidence type="ECO:0000256" key="2">
    <source>
        <dbReference type="ARBA" id="ARBA00005313"/>
    </source>
</evidence>
<sequence>MFPEVGDSEGEELPTFSFLKKQLPLRDEVVVLSSSDSEDSSTLSPAWKKACSGQDSAEAAIQLKKMSELSSESEEDEDLMPLAERLRKNLLNAKPSTAGASFTRIQEPRSQDLVGHKSLHSNDEQVATDCWQQSQPRAPDVWRRAVPNTWELSDSDQEEASRVPKKQSVNQLSVCLSQCSEENGSHQIAEMNPKSFPVQTKTKHSQEELDKAYQAAIQKRKDQETRKRLQEQERERKKALANLRKAQRPEECLKRIQIVLDPGLLQVEGGGQVLTTLQSMDCSYIIANQAVPCSITWRRKTGLTQAEDDNWKEEPDILVLVLLEDFVSMIQNDKLVSMEGSSVTLQNFVADVKKKIPGKTLAMAVVELEKYFSSHKQKQQKRLQRALPNSSEVQGQGKQRNRKGKTIPAPELSRVDVEEALVGLQLSTGIQVRILESWKEFADFVSMFTKAVAEAPFKRERDKPSFSFCLEGDWIGGRKVDCSGKGLLQVWKRQLQQFNRVSLEMANAIVTKYPSPLLLVQAYNTTTSEQERQKLLAEIPVRRGDGVTATTRRVGLELSKRIYLQMTSHNPDLSLDEPKI</sequence>
<keyword evidence="11" id="KW-0540">Nuclease</keyword>
<keyword evidence="4" id="KW-0233">DNA recombination</keyword>
<comment type="similarity">
    <text evidence="2">Belongs to the EME1/MMS4 family.</text>
</comment>
<protein>
    <submittedName>
        <fullName evidence="11">Crossover junction endonuclease EME1</fullName>
    </submittedName>
</protein>
<keyword evidence="10" id="KW-1185">Reference proteome</keyword>
<dbReference type="PANTHER" id="PTHR21077">
    <property type="entry name" value="EME1 PROTEIN"/>
    <property type="match status" value="1"/>
</dbReference>
<keyword evidence="11" id="KW-0255">Endonuclease</keyword>
<dbReference type="PANTHER" id="PTHR21077:SF7">
    <property type="entry name" value="CROSSOVER JUNCTION ENDONUCLEASE EME1"/>
    <property type="match status" value="1"/>
</dbReference>
<keyword evidence="3" id="KW-0227">DNA damage</keyword>
<feature type="region of interest" description="Disordered" evidence="8">
    <location>
        <begin position="383"/>
        <end position="409"/>
    </location>
</feature>
<dbReference type="GO" id="GO:0004519">
    <property type="term" value="F:endonuclease activity"/>
    <property type="evidence" value="ECO:0007669"/>
    <property type="project" value="UniProtKB-KW"/>
</dbReference>
<dbReference type="Pfam" id="PF02732">
    <property type="entry name" value="ERCC4"/>
    <property type="match status" value="1"/>
</dbReference>
<dbReference type="SMART" id="SM00891">
    <property type="entry name" value="ERCC4"/>
    <property type="match status" value="1"/>
</dbReference>
<reference evidence="11" key="1">
    <citation type="submission" date="2025-08" db="UniProtKB">
        <authorList>
            <consortium name="RefSeq"/>
        </authorList>
    </citation>
    <scope>IDENTIFICATION</scope>
</reference>
<dbReference type="InterPro" id="IPR033310">
    <property type="entry name" value="Mms4/EME1/EME2"/>
</dbReference>
<evidence type="ECO:0000256" key="1">
    <source>
        <dbReference type="ARBA" id="ARBA00004123"/>
    </source>
</evidence>
<keyword evidence="5" id="KW-0234">DNA repair</keyword>
<dbReference type="RefSeq" id="XP_015266242.1">
    <property type="nucleotide sequence ID" value="XM_015410756.1"/>
</dbReference>
<evidence type="ECO:0000259" key="9">
    <source>
        <dbReference type="SMART" id="SM00891"/>
    </source>
</evidence>
<keyword evidence="7" id="KW-0175">Coiled coil</keyword>
<evidence type="ECO:0000256" key="8">
    <source>
        <dbReference type="SAM" id="MobiDB-lite"/>
    </source>
</evidence>
<name>A0ABM1JXQ5_GEKJA</name>
<evidence type="ECO:0000313" key="10">
    <source>
        <dbReference type="Proteomes" id="UP000694871"/>
    </source>
</evidence>
<evidence type="ECO:0000256" key="3">
    <source>
        <dbReference type="ARBA" id="ARBA00022763"/>
    </source>
</evidence>
<feature type="domain" description="ERCC4" evidence="9">
    <location>
        <begin position="257"/>
        <end position="524"/>
    </location>
</feature>
<organism evidence="10 11">
    <name type="scientific">Gekko japonicus</name>
    <name type="common">Schlegel's Japanese gecko</name>
    <dbReference type="NCBI Taxonomy" id="146911"/>
    <lineage>
        <taxon>Eukaryota</taxon>
        <taxon>Metazoa</taxon>
        <taxon>Chordata</taxon>
        <taxon>Craniata</taxon>
        <taxon>Vertebrata</taxon>
        <taxon>Euteleostomi</taxon>
        <taxon>Lepidosauria</taxon>
        <taxon>Squamata</taxon>
        <taxon>Bifurcata</taxon>
        <taxon>Gekkota</taxon>
        <taxon>Gekkonidae</taxon>
        <taxon>Gekkoninae</taxon>
        <taxon>Gekko</taxon>
    </lineage>
</organism>
<proteinExistence type="inferred from homology"/>
<evidence type="ECO:0000256" key="7">
    <source>
        <dbReference type="SAM" id="Coils"/>
    </source>
</evidence>
<comment type="subcellular location">
    <subcellularLocation>
        <location evidence="1">Nucleus</location>
    </subcellularLocation>
</comment>
<dbReference type="Pfam" id="PF21292">
    <property type="entry name" value="EME1-MUS81_C"/>
    <property type="match status" value="1"/>
</dbReference>
<evidence type="ECO:0000313" key="11">
    <source>
        <dbReference type="RefSeq" id="XP_015266242.1"/>
    </source>
</evidence>
<evidence type="ECO:0000256" key="4">
    <source>
        <dbReference type="ARBA" id="ARBA00023172"/>
    </source>
</evidence>
<accession>A0ABM1JXQ5</accession>
<dbReference type="InterPro" id="IPR006166">
    <property type="entry name" value="ERCC4_domain"/>
</dbReference>
<feature type="coiled-coil region" evidence="7">
    <location>
        <begin position="213"/>
        <end position="249"/>
    </location>
</feature>
<feature type="compositionally biased region" description="Polar residues" evidence="8">
    <location>
        <begin position="387"/>
        <end position="398"/>
    </location>
</feature>
<dbReference type="Proteomes" id="UP000694871">
    <property type="component" value="Unplaced"/>
</dbReference>
<keyword evidence="11" id="KW-0378">Hydrolase</keyword>
<keyword evidence="6" id="KW-0539">Nucleus</keyword>
<evidence type="ECO:0000256" key="5">
    <source>
        <dbReference type="ARBA" id="ARBA00023204"/>
    </source>
</evidence>
<gene>
    <name evidence="11" type="primary">EME1</name>
</gene>